<reference evidence="3 4" key="1">
    <citation type="submission" date="2016-10" db="EMBL/GenBank/DDBJ databases">
        <authorList>
            <person name="Varghese N."/>
            <person name="Submissions S."/>
        </authorList>
    </citation>
    <scope>NUCLEOTIDE SEQUENCE [LARGE SCALE GENOMIC DNA]</scope>
    <source>
        <strain evidence="3 4">LMG 22274</strain>
    </source>
</reference>
<evidence type="ECO:0000313" key="5">
    <source>
        <dbReference type="Proteomes" id="UP000247515"/>
    </source>
</evidence>
<sequence length="107" mass="11763">MQILTAPALAEWLADSARPAPVLLDVREPWEIETAKIDGSISIPMAQIPARSEELDDDAQIVCICHHGARSAQVAMFLESRGHTQVFNLQGGIDAWSRQVDPKVPTY</sequence>
<comment type="caution">
    <text evidence="3">The sequence shown here is derived from an EMBL/GenBank/DDBJ whole genome shotgun (WGS) entry which is preliminary data.</text>
</comment>
<accession>A0A1A5XPH3</accession>
<evidence type="ECO:0000259" key="1">
    <source>
        <dbReference type="PROSITE" id="PS50206"/>
    </source>
</evidence>
<dbReference type="PANTHER" id="PTHR43031:SF17">
    <property type="entry name" value="SULFURTRANSFERASE YTWF-RELATED"/>
    <property type="match status" value="1"/>
</dbReference>
<feature type="domain" description="Rhodanese" evidence="1">
    <location>
        <begin position="17"/>
        <end position="105"/>
    </location>
</feature>
<dbReference type="PANTHER" id="PTHR43031">
    <property type="entry name" value="FAD-DEPENDENT OXIDOREDUCTASE"/>
    <property type="match status" value="1"/>
</dbReference>
<name>A0A1A5XPH3_9BURK</name>
<evidence type="ECO:0000313" key="2">
    <source>
        <dbReference type="EMBL" id="PXX16240.1"/>
    </source>
</evidence>
<reference evidence="2 5" key="2">
    <citation type="submission" date="2018-05" db="EMBL/GenBank/DDBJ databases">
        <title>Genomic Encyclopedia of Type Strains, Phase IV (KMG-V): Genome sequencing to study the core and pangenomes of soil and plant-associated prokaryotes.</title>
        <authorList>
            <person name="Whitman W."/>
        </authorList>
    </citation>
    <scope>NUCLEOTIDE SEQUENCE [LARGE SCALE GENOMIC DNA]</scope>
    <source>
        <strain evidence="2 5">SIr-6563</strain>
    </source>
</reference>
<dbReference type="OrthoDB" id="9811849at2"/>
<dbReference type="InterPro" id="IPR001763">
    <property type="entry name" value="Rhodanese-like_dom"/>
</dbReference>
<dbReference type="PROSITE" id="PS50206">
    <property type="entry name" value="RHODANESE_3"/>
    <property type="match status" value="1"/>
</dbReference>
<dbReference type="AlphaFoldDB" id="A0A1A5XPH3"/>
<dbReference type="EMBL" id="FNZM01000011">
    <property type="protein sequence ID" value="SEJ93755.1"/>
    <property type="molecule type" value="Genomic_DNA"/>
</dbReference>
<evidence type="ECO:0000313" key="3">
    <source>
        <dbReference type="EMBL" id="SEJ93755.1"/>
    </source>
</evidence>
<dbReference type="SMART" id="SM00450">
    <property type="entry name" value="RHOD"/>
    <property type="match status" value="1"/>
</dbReference>
<dbReference type="EMBL" id="QJJV01000008">
    <property type="protein sequence ID" value="PXX16240.1"/>
    <property type="molecule type" value="Genomic_DNA"/>
</dbReference>
<protein>
    <submittedName>
        <fullName evidence="3">Rhodanese-related sulfurtransferase</fullName>
    </submittedName>
</protein>
<dbReference type="InterPro" id="IPR036873">
    <property type="entry name" value="Rhodanese-like_dom_sf"/>
</dbReference>
<dbReference type="GeneID" id="61301484"/>
<organism evidence="3 4">
    <name type="scientific">Paraburkholderia tropica</name>
    <dbReference type="NCBI Taxonomy" id="92647"/>
    <lineage>
        <taxon>Bacteria</taxon>
        <taxon>Pseudomonadati</taxon>
        <taxon>Pseudomonadota</taxon>
        <taxon>Betaproteobacteria</taxon>
        <taxon>Burkholderiales</taxon>
        <taxon>Burkholderiaceae</taxon>
        <taxon>Paraburkholderia</taxon>
    </lineage>
</organism>
<evidence type="ECO:0000313" key="4">
    <source>
        <dbReference type="Proteomes" id="UP000183529"/>
    </source>
</evidence>
<dbReference type="InterPro" id="IPR050229">
    <property type="entry name" value="GlpE_sulfurtransferase"/>
</dbReference>
<dbReference type="RefSeq" id="WP_065057301.1">
    <property type="nucleotide sequence ID" value="NZ_CADFGN010000011.1"/>
</dbReference>
<gene>
    <name evidence="2" type="ORF">C7400_10846</name>
    <name evidence="3" type="ORF">SAMN05216550_11143</name>
</gene>
<dbReference type="SUPFAM" id="SSF52821">
    <property type="entry name" value="Rhodanese/Cell cycle control phosphatase"/>
    <property type="match status" value="1"/>
</dbReference>
<dbReference type="Pfam" id="PF00581">
    <property type="entry name" value="Rhodanese"/>
    <property type="match status" value="1"/>
</dbReference>
<proteinExistence type="predicted"/>
<keyword evidence="5" id="KW-1185">Reference proteome</keyword>
<dbReference type="Gene3D" id="3.40.250.10">
    <property type="entry name" value="Rhodanese-like domain"/>
    <property type="match status" value="1"/>
</dbReference>
<dbReference type="Proteomes" id="UP000247515">
    <property type="component" value="Unassembled WGS sequence"/>
</dbReference>
<dbReference type="Proteomes" id="UP000183529">
    <property type="component" value="Unassembled WGS sequence"/>
</dbReference>